<dbReference type="GO" id="GO:0051259">
    <property type="term" value="P:protein complex oligomerization"/>
    <property type="evidence" value="ECO:0007669"/>
    <property type="project" value="InterPro"/>
</dbReference>
<proteinExistence type="inferred from homology"/>
<organism evidence="4 5">
    <name type="scientific">Haemonchus contortus</name>
    <name type="common">Barber pole worm</name>
    <dbReference type="NCBI Taxonomy" id="6289"/>
    <lineage>
        <taxon>Eukaryota</taxon>
        <taxon>Metazoa</taxon>
        <taxon>Ecdysozoa</taxon>
        <taxon>Nematoda</taxon>
        <taxon>Chromadorea</taxon>
        <taxon>Rhabditida</taxon>
        <taxon>Rhabditina</taxon>
        <taxon>Rhabditomorpha</taxon>
        <taxon>Strongyloidea</taxon>
        <taxon>Trichostrongylidae</taxon>
        <taxon>Haemonchus</taxon>
    </lineage>
</organism>
<dbReference type="SMART" id="SM00271">
    <property type="entry name" value="DnaJ"/>
    <property type="match status" value="1"/>
</dbReference>
<dbReference type="GO" id="GO:0051087">
    <property type="term" value="F:protein-folding chaperone binding"/>
    <property type="evidence" value="ECO:0007669"/>
    <property type="project" value="InterPro"/>
</dbReference>
<dbReference type="InterPro" id="IPR009073">
    <property type="entry name" value="HscB_oligo_C"/>
</dbReference>
<dbReference type="InterPro" id="IPR036869">
    <property type="entry name" value="J_dom_sf"/>
</dbReference>
<name>A0A7I4Z8Y5_HAECO</name>
<dbReference type="InterPro" id="IPR036386">
    <property type="entry name" value="HscB_C_sf"/>
</dbReference>
<dbReference type="Gene3D" id="1.20.1280.20">
    <property type="entry name" value="HscB, C-terminal domain"/>
    <property type="match status" value="1"/>
</dbReference>
<feature type="domain" description="J" evidence="3">
    <location>
        <begin position="73"/>
        <end position="145"/>
    </location>
</feature>
<reference evidence="5" key="1">
    <citation type="submission" date="2020-12" db="UniProtKB">
        <authorList>
            <consortium name="WormBaseParasite"/>
        </authorList>
    </citation>
    <scope>IDENTIFICATION</scope>
    <source>
        <strain evidence="5">MHco3</strain>
    </source>
</reference>
<dbReference type="SUPFAM" id="SSF47144">
    <property type="entry name" value="HSC20 (HSCB), C-terminal oligomerisation domain"/>
    <property type="match status" value="1"/>
</dbReference>
<evidence type="ECO:0000259" key="3">
    <source>
        <dbReference type="PROSITE" id="PS50076"/>
    </source>
</evidence>
<evidence type="ECO:0000313" key="4">
    <source>
        <dbReference type="Proteomes" id="UP000025227"/>
    </source>
</evidence>
<dbReference type="GO" id="GO:0044571">
    <property type="term" value="P:[2Fe-2S] cluster assembly"/>
    <property type="evidence" value="ECO:0007669"/>
    <property type="project" value="InterPro"/>
</dbReference>
<dbReference type="Pfam" id="PF07743">
    <property type="entry name" value="HSCB_C"/>
    <property type="match status" value="1"/>
</dbReference>
<evidence type="ECO:0000313" key="5">
    <source>
        <dbReference type="WBParaSite" id="HCON_00194180-00001"/>
    </source>
</evidence>
<protein>
    <submittedName>
        <fullName evidence="5">J domain-containing protein</fullName>
    </submittedName>
</protein>
<dbReference type="InterPro" id="IPR004640">
    <property type="entry name" value="HscB"/>
</dbReference>
<evidence type="ECO:0000256" key="2">
    <source>
        <dbReference type="ARBA" id="ARBA00023186"/>
    </source>
</evidence>
<dbReference type="Gene3D" id="1.10.287.110">
    <property type="entry name" value="DnaJ domain"/>
    <property type="match status" value="1"/>
</dbReference>
<dbReference type="NCBIfam" id="TIGR00714">
    <property type="entry name" value="hscB"/>
    <property type="match status" value="1"/>
</dbReference>
<dbReference type="InterPro" id="IPR001623">
    <property type="entry name" value="DnaJ_domain"/>
</dbReference>
<dbReference type="GO" id="GO:0001671">
    <property type="term" value="F:ATPase activator activity"/>
    <property type="evidence" value="ECO:0007669"/>
    <property type="project" value="InterPro"/>
</dbReference>
<dbReference type="GO" id="GO:0005739">
    <property type="term" value="C:mitochondrion"/>
    <property type="evidence" value="ECO:0007669"/>
    <property type="project" value="TreeGrafter"/>
</dbReference>
<sequence>MARAALEMSLSLASRTAVLRSSCQAWRSCGKIVSDCSRPQETNCWNCSDAVQCTKQFFCNHCHSIQPPPETQNLFEYLGLPVSFEIEDSLLKKRFRELQFQLHPDKFARASDHEKEISDEHSRKLNESYKTLSEPLLRAKYLLKILGESDGTGKDLDPLSLMEMMERNERVAEMSKAEELTAEKDTVQKEIDSIMTELGKCFAKKDFEGVRTNITKLSYLYSLRSSIDKRLENKLSAENA</sequence>
<dbReference type="AlphaFoldDB" id="A0A7I4Z8Y5"/>
<dbReference type="SUPFAM" id="SSF46565">
    <property type="entry name" value="Chaperone J-domain"/>
    <property type="match status" value="1"/>
</dbReference>
<dbReference type="WBParaSite" id="HCON_00194180-00001">
    <property type="protein sequence ID" value="HCON_00194180-00001"/>
    <property type="gene ID" value="HCON_00194180"/>
</dbReference>
<dbReference type="Pfam" id="PF00226">
    <property type="entry name" value="DnaJ"/>
    <property type="match status" value="1"/>
</dbReference>
<keyword evidence="4" id="KW-1185">Reference proteome</keyword>
<dbReference type="Proteomes" id="UP000025227">
    <property type="component" value="Unplaced"/>
</dbReference>
<dbReference type="CDD" id="cd06257">
    <property type="entry name" value="DnaJ"/>
    <property type="match status" value="1"/>
</dbReference>
<dbReference type="OrthoDB" id="277802at2759"/>
<evidence type="ECO:0000256" key="1">
    <source>
        <dbReference type="ARBA" id="ARBA00010476"/>
    </source>
</evidence>
<comment type="similarity">
    <text evidence="1">Belongs to the HscB family.</text>
</comment>
<accession>A0A7I4Z8Y5</accession>
<keyword evidence="2" id="KW-0143">Chaperone</keyword>
<dbReference type="PANTHER" id="PTHR14021:SF15">
    <property type="entry name" value="IRON-SULFUR CLUSTER CO-CHAPERONE PROTEIN HSCB"/>
    <property type="match status" value="1"/>
</dbReference>
<dbReference type="PANTHER" id="PTHR14021">
    <property type="entry name" value="IRON-SULFUR CLUSTER CO-CHAPERONE PROTEIN HSCB"/>
    <property type="match status" value="1"/>
</dbReference>
<dbReference type="PROSITE" id="PS50076">
    <property type="entry name" value="DNAJ_2"/>
    <property type="match status" value="1"/>
</dbReference>
<dbReference type="OMA" id="CRCIQPV"/>